<evidence type="ECO:0000256" key="2">
    <source>
        <dbReference type="ARBA" id="ARBA00010486"/>
    </source>
</evidence>
<evidence type="ECO:0000256" key="12">
    <source>
        <dbReference type="ARBA" id="ARBA00064416"/>
    </source>
</evidence>
<comment type="subunit">
    <text evidence="12">Interacts (via N-terminus) with DMI1 (via c-terminus). The Nod factor has no effect on this interaction, implying that the complex is maintained after activation.</text>
</comment>
<accession>A0A6P5NA02</accession>
<dbReference type="SUPFAM" id="SSF81324">
    <property type="entry name" value="Voltage-gated potassium channels"/>
    <property type="match status" value="1"/>
</dbReference>
<dbReference type="PROSITE" id="PS50042">
    <property type="entry name" value="CNMP_BINDING_3"/>
    <property type="match status" value="1"/>
</dbReference>
<protein>
    <submittedName>
        <fullName evidence="17">Cyclic nucleotide-gated ion channel 17 isoform X2</fullName>
    </submittedName>
</protein>
<dbReference type="AlphaFoldDB" id="A0A6P5NA02"/>
<evidence type="ECO:0000256" key="13">
    <source>
        <dbReference type="SAM" id="MobiDB-lite"/>
    </source>
</evidence>
<keyword evidence="8" id="KW-0539">Nucleus</keyword>
<evidence type="ECO:0000256" key="3">
    <source>
        <dbReference type="ARBA" id="ARBA00022448"/>
    </source>
</evidence>
<feature type="transmembrane region" description="Helical" evidence="14">
    <location>
        <begin position="96"/>
        <end position="114"/>
    </location>
</feature>
<keyword evidence="4 14" id="KW-0812">Transmembrane</keyword>
<dbReference type="FunFam" id="1.10.287.630:FF:000003">
    <property type="entry name" value="Cyclic nucleotide-gated ion channel 1"/>
    <property type="match status" value="1"/>
</dbReference>
<dbReference type="Proteomes" id="UP000515211">
    <property type="component" value="Chromosome 3"/>
</dbReference>
<comment type="subcellular location">
    <subcellularLocation>
        <location evidence="1">Nucleus membrane</location>
        <topology evidence="1">Multi-pass membrane protein</topology>
    </subcellularLocation>
</comment>
<evidence type="ECO:0000256" key="7">
    <source>
        <dbReference type="ARBA" id="ARBA00023136"/>
    </source>
</evidence>
<dbReference type="PANTHER" id="PTHR45651:SF69">
    <property type="entry name" value="CYCLIC NUCLEOTIDE-GATED ION CHANNEL 17"/>
    <property type="match status" value="1"/>
</dbReference>
<evidence type="ECO:0000256" key="8">
    <source>
        <dbReference type="ARBA" id="ARBA00023242"/>
    </source>
</evidence>
<dbReference type="GO" id="GO:0044325">
    <property type="term" value="F:transmembrane transporter binding"/>
    <property type="evidence" value="ECO:0007669"/>
    <property type="project" value="UniProtKB-ARBA"/>
</dbReference>
<evidence type="ECO:0000256" key="10">
    <source>
        <dbReference type="ARBA" id="ARBA00023303"/>
    </source>
</evidence>
<dbReference type="Pfam" id="PF00027">
    <property type="entry name" value="cNMP_binding"/>
    <property type="match status" value="1"/>
</dbReference>
<evidence type="ECO:0000256" key="5">
    <source>
        <dbReference type="ARBA" id="ARBA00022989"/>
    </source>
</evidence>
<dbReference type="CDD" id="cd00038">
    <property type="entry name" value="CAP_ED"/>
    <property type="match status" value="1"/>
</dbReference>
<evidence type="ECO:0000256" key="1">
    <source>
        <dbReference type="ARBA" id="ARBA00004232"/>
    </source>
</evidence>
<feature type="transmembrane region" description="Helical" evidence="14">
    <location>
        <begin position="134"/>
        <end position="153"/>
    </location>
</feature>
<reference evidence="17" key="2">
    <citation type="submission" date="2025-08" db="UniProtKB">
        <authorList>
            <consortium name="RefSeq"/>
        </authorList>
    </citation>
    <scope>IDENTIFICATION</scope>
    <source>
        <tissue evidence="17">Whole plant</tissue>
    </source>
</reference>
<dbReference type="GO" id="GO:0031965">
    <property type="term" value="C:nuclear membrane"/>
    <property type="evidence" value="ECO:0007669"/>
    <property type="project" value="UniProtKB-SubCell"/>
</dbReference>
<evidence type="ECO:0000259" key="15">
    <source>
        <dbReference type="PROSITE" id="PS50042"/>
    </source>
</evidence>
<keyword evidence="7 14" id="KW-0472">Membrane</keyword>
<dbReference type="RefSeq" id="XP_020993695.1">
    <property type="nucleotide sequence ID" value="XM_021138036.2"/>
</dbReference>
<dbReference type="CDD" id="cd23767">
    <property type="entry name" value="IQCD"/>
    <property type="match status" value="1"/>
</dbReference>
<evidence type="ECO:0000313" key="16">
    <source>
        <dbReference type="Proteomes" id="UP000515211"/>
    </source>
</evidence>
<evidence type="ECO:0000256" key="9">
    <source>
        <dbReference type="ARBA" id="ARBA00023286"/>
    </source>
</evidence>
<evidence type="ECO:0000256" key="14">
    <source>
        <dbReference type="SAM" id="Phobius"/>
    </source>
</evidence>
<evidence type="ECO:0000256" key="4">
    <source>
        <dbReference type="ARBA" id="ARBA00022692"/>
    </source>
</evidence>
<dbReference type="InterPro" id="IPR018490">
    <property type="entry name" value="cNMP-bd_dom_sf"/>
</dbReference>
<feature type="compositionally biased region" description="Basic and acidic residues" evidence="13">
    <location>
        <begin position="635"/>
        <end position="646"/>
    </location>
</feature>
<comment type="function">
    <text evidence="11">Cyclic nucleotide-gated channel involved in the establishment of both rhizobial and mycorrhizal associations. Required for full activation of nuclear-localized Ca(2+) oscillations by Nod and Myc factors. Simultaneous activation of the K(+)-permeable channel DMI1 and the Ca(2+) channel CNGC15 can give rise to sustained Ca(2+) oscillations. May function during fertilization in both female and male gametophytic Ca(2+) signaling.</text>
</comment>
<sequence>MELKKGKLVRFYSDGKKQKEPLWRATEPPTHEKSSSGYKVASSSLHKASNVFPSGKNIFAETFRSRGSKVFPEDHEPWSKIILDPGSEIVLKWNRIFIVSCLVALFIDPLYFYLPSVRGNTMSACVRTDLTLRIIVTFLRTIADIFYLLHLIIKFRTAYIAPSSRVFGRGELVMDPKKIARRYIRSDFFIDVIATLPLPQVLGASWYLLSVDRYTTCWKSICKKEPSPEKCFSYLDCSFTNNMQRRIWANTTNVFNRCDPNNDIDFKFGIFESAVKKQVVSSNFIPKYFYCLWWGLQQLSSYGQNLDTSTFIGETSFAILIAIMGLVLFSHLIGNMQTYLQSITIRLEEWRLKRRDTEEWMRHRQLPEDLRSRVRRFVQYKWLATRGVDEETILRALPADLRRDIQRHLCLDLVRRVPFFSQMDDQLLDAICERLVSSLSTLGTYIVREGDPVTEMLFIIRGRLDSSTTNGGRTGFFNSIILRPGDFCGEELLSWALLPRSTTNLPSSTRTVKALSEVEAFALRAEDLKFVANQFRRLHSKKLQHTFRFYSHHWRTWAACFIQAAWRRYKKRMSAKDLSLRESIPLDETAVSERVDDEEEYPAVSNSSQTKLNLGVTILASRFAANTRRGALKIKDDLPKLPKPEEPDFSTEADD</sequence>
<dbReference type="GO" id="GO:0005249">
    <property type="term" value="F:voltage-gated potassium channel activity"/>
    <property type="evidence" value="ECO:0007669"/>
    <property type="project" value="InterPro"/>
</dbReference>
<dbReference type="GeneID" id="107478384"/>
<keyword evidence="6" id="KW-0406">Ion transport</keyword>
<dbReference type="Gene3D" id="1.10.287.630">
    <property type="entry name" value="Helix hairpin bin"/>
    <property type="match status" value="1"/>
</dbReference>
<name>A0A6P5NA02_ARADU</name>
<keyword evidence="5 14" id="KW-1133">Transmembrane helix</keyword>
<dbReference type="FunFam" id="2.60.120.10:FF:000024">
    <property type="entry name" value="Cyclic nucleotide-gated ion channel 1"/>
    <property type="match status" value="1"/>
</dbReference>
<keyword evidence="9" id="KW-1071">Ligand-gated ion channel</keyword>
<dbReference type="PANTHER" id="PTHR45651">
    <property type="entry name" value="CYCLIC NUCLEOTIDE-GATED ION CHANNEL 15-RELATED-RELATED"/>
    <property type="match status" value="1"/>
</dbReference>
<feature type="transmembrane region" description="Helical" evidence="14">
    <location>
        <begin position="311"/>
        <end position="333"/>
    </location>
</feature>
<dbReference type="SMART" id="SM00100">
    <property type="entry name" value="cNMP"/>
    <property type="match status" value="1"/>
</dbReference>
<dbReference type="Gene3D" id="2.60.120.10">
    <property type="entry name" value="Jelly Rolls"/>
    <property type="match status" value="1"/>
</dbReference>
<dbReference type="PRINTS" id="PR01463">
    <property type="entry name" value="EAGCHANLFMLY"/>
</dbReference>
<comment type="similarity">
    <text evidence="2">Belongs to the cyclic nucleotide-gated cation channel (TC 1.A.1.5) family.</text>
</comment>
<keyword evidence="10" id="KW-0407">Ion channel</keyword>
<reference evidence="16" key="1">
    <citation type="journal article" date="2016" name="Nat. Genet.">
        <title>The genome sequences of Arachis duranensis and Arachis ipaensis, the diploid ancestors of cultivated peanut.</title>
        <authorList>
            <person name="Bertioli D.J."/>
            <person name="Cannon S.B."/>
            <person name="Froenicke L."/>
            <person name="Huang G."/>
            <person name="Farmer A.D."/>
            <person name="Cannon E.K."/>
            <person name="Liu X."/>
            <person name="Gao D."/>
            <person name="Clevenger J."/>
            <person name="Dash S."/>
            <person name="Ren L."/>
            <person name="Moretzsohn M.C."/>
            <person name="Shirasawa K."/>
            <person name="Huang W."/>
            <person name="Vidigal B."/>
            <person name="Abernathy B."/>
            <person name="Chu Y."/>
            <person name="Niederhuth C.E."/>
            <person name="Umale P."/>
            <person name="Araujo A.C."/>
            <person name="Kozik A."/>
            <person name="Kim K.D."/>
            <person name="Burow M.D."/>
            <person name="Varshney R.K."/>
            <person name="Wang X."/>
            <person name="Zhang X."/>
            <person name="Barkley N."/>
            <person name="Guimaraes P.M."/>
            <person name="Isobe S."/>
            <person name="Guo B."/>
            <person name="Liao B."/>
            <person name="Stalker H.T."/>
            <person name="Schmitz R.J."/>
            <person name="Scheffler B.E."/>
            <person name="Leal-Bertioli S.C."/>
            <person name="Xun X."/>
            <person name="Jackson S.A."/>
            <person name="Michelmore R."/>
            <person name="Ozias-Akins P."/>
        </authorList>
    </citation>
    <scope>NUCLEOTIDE SEQUENCE [LARGE SCALE GENOMIC DNA]</scope>
    <source>
        <strain evidence="16">cv. V14167</strain>
    </source>
</reference>
<dbReference type="InterPro" id="IPR014710">
    <property type="entry name" value="RmlC-like_jellyroll"/>
</dbReference>
<organism evidence="16 17">
    <name type="scientific">Arachis duranensis</name>
    <name type="common">Wild peanut</name>
    <dbReference type="NCBI Taxonomy" id="130453"/>
    <lineage>
        <taxon>Eukaryota</taxon>
        <taxon>Viridiplantae</taxon>
        <taxon>Streptophyta</taxon>
        <taxon>Embryophyta</taxon>
        <taxon>Tracheophyta</taxon>
        <taxon>Spermatophyta</taxon>
        <taxon>Magnoliopsida</taxon>
        <taxon>eudicotyledons</taxon>
        <taxon>Gunneridae</taxon>
        <taxon>Pentapetalae</taxon>
        <taxon>rosids</taxon>
        <taxon>fabids</taxon>
        <taxon>Fabales</taxon>
        <taxon>Fabaceae</taxon>
        <taxon>Papilionoideae</taxon>
        <taxon>50 kb inversion clade</taxon>
        <taxon>dalbergioids sensu lato</taxon>
        <taxon>Dalbergieae</taxon>
        <taxon>Pterocarpus clade</taxon>
        <taxon>Arachis</taxon>
    </lineage>
</organism>
<gene>
    <name evidence="17" type="primary">LOC107478384</name>
</gene>
<evidence type="ECO:0000256" key="11">
    <source>
        <dbReference type="ARBA" id="ARBA00056117"/>
    </source>
</evidence>
<dbReference type="SUPFAM" id="SSF51206">
    <property type="entry name" value="cAMP-binding domain-like"/>
    <property type="match status" value="1"/>
</dbReference>
<dbReference type="InterPro" id="IPR003938">
    <property type="entry name" value="K_chnl_volt-dep_EAG/ELK/ERG"/>
</dbReference>
<feature type="transmembrane region" description="Helical" evidence="14">
    <location>
        <begin position="188"/>
        <end position="209"/>
    </location>
</feature>
<feature type="region of interest" description="Disordered" evidence="13">
    <location>
        <begin position="635"/>
        <end position="655"/>
    </location>
</feature>
<proteinExistence type="inferred from homology"/>
<evidence type="ECO:0000256" key="6">
    <source>
        <dbReference type="ARBA" id="ARBA00023065"/>
    </source>
</evidence>
<dbReference type="InterPro" id="IPR000595">
    <property type="entry name" value="cNMP-bd_dom"/>
</dbReference>
<keyword evidence="3" id="KW-0813">Transport</keyword>
<keyword evidence="16" id="KW-1185">Reference proteome</keyword>
<evidence type="ECO:0000313" key="17">
    <source>
        <dbReference type="RefSeq" id="XP_020993695.1"/>
    </source>
</evidence>
<feature type="domain" description="Cyclic nucleotide-binding" evidence="15">
    <location>
        <begin position="419"/>
        <end position="503"/>
    </location>
</feature>